<feature type="non-terminal residue" evidence="1">
    <location>
        <position position="390"/>
    </location>
</feature>
<protein>
    <submittedName>
        <fullName evidence="1">Uncharacterized protein</fullName>
    </submittedName>
</protein>
<evidence type="ECO:0000313" key="2">
    <source>
        <dbReference type="Proteomes" id="UP001152795"/>
    </source>
</evidence>
<dbReference type="EMBL" id="CACRXK020000378">
    <property type="protein sequence ID" value="CAB3981350.1"/>
    <property type="molecule type" value="Genomic_DNA"/>
</dbReference>
<dbReference type="Proteomes" id="UP001152795">
    <property type="component" value="Unassembled WGS sequence"/>
</dbReference>
<gene>
    <name evidence="1" type="ORF">PACLA_8A008914</name>
</gene>
<dbReference type="OrthoDB" id="7388703at2759"/>
<comment type="caution">
    <text evidence="1">The sequence shown here is derived from an EMBL/GenBank/DDBJ whole genome shotgun (WGS) entry which is preliminary data.</text>
</comment>
<name>A0A7D9DEI0_PARCT</name>
<keyword evidence="2" id="KW-1185">Reference proteome</keyword>
<sequence>MEGQINSALRYLSEADCDGVLPLTDDVMRQLQEKHPEAQEANLGSLLFGPFEEVHDSLYQQIDGEMIRETALRTKGSGGPSGVDANGFKRIFACKSFKKSGVNLCEAVATMTRRLCTEYIDPRTIEPILASRLIPLDKGEGAVRPIGVGEVIRKIVGKCVMKVIKPDVIDASGSLQAMIKKNYDSRISAIRRVKPFVDKYIMLLFAHTLITVVKAARIILNMSNDVNHSIALRALGWEPLKTERKKANAKIMYKVLNKMGLKSLTNLFSYKCEKTNYNLRDISSGLSLPKPRTNNMKNSFINKIAAHKIDIDFVSTSSLETDLNSKTALNDRSRYSSNPSLLGGILLDNSVPIFEKGFPNDCFPNRSIINNSFWLISKEQVQQCLRFLQA</sequence>
<accession>A0A7D9DEI0</accession>
<evidence type="ECO:0000313" key="1">
    <source>
        <dbReference type="EMBL" id="CAB3981350.1"/>
    </source>
</evidence>
<reference evidence="1" key="1">
    <citation type="submission" date="2020-04" db="EMBL/GenBank/DDBJ databases">
        <authorList>
            <person name="Alioto T."/>
            <person name="Alioto T."/>
            <person name="Gomez Garrido J."/>
        </authorList>
    </citation>
    <scope>NUCLEOTIDE SEQUENCE</scope>
    <source>
        <strain evidence="1">A484AB</strain>
    </source>
</reference>
<organism evidence="1 2">
    <name type="scientific">Paramuricea clavata</name>
    <name type="common">Red gorgonian</name>
    <name type="synonym">Violescent sea-whip</name>
    <dbReference type="NCBI Taxonomy" id="317549"/>
    <lineage>
        <taxon>Eukaryota</taxon>
        <taxon>Metazoa</taxon>
        <taxon>Cnidaria</taxon>
        <taxon>Anthozoa</taxon>
        <taxon>Octocorallia</taxon>
        <taxon>Malacalcyonacea</taxon>
        <taxon>Plexauridae</taxon>
        <taxon>Paramuricea</taxon>
    </lineage>
</organism>
<dbReference type="AlphaFoldDB" id="A0A7D9DEI0"/>
<proteinExistence type="predicted"/>